<gene>
    <name evidence="2" type="ORF">DICPUDRAFT_74626</name>
</gene>
<dbReference type="EMBL" id="GL870951">
    <property type="protein sequence ID" value="EGC39782.1"/>
    <property type="molecule type" value="Genomic_DNA"/>
</dbReference>
<dbReference type="Proteomes" id="UP000001064">
    <property type="component" value="Unassembled WGS sequence"/>
</dbReference>
<dbReference type="VEuPathDB" id="AmoebaDB:DICPUDRAFT_74626"/>
<feature type="transmembrane region" description="Helical" evidence="1">
    <location>
        <begin position="20"/>
        <end position="40"/>
    </location>
</feature>
<keyword evidence="1" id="KW-0812">Transmembrane</keyword>
<keyword evidence="1" id="KW-0472">Membrane</keyword>
<evidence type="ECO:0000313" key="3">
    <source>
        <dbReference type="Proteomes" id="UP000001064"/>
    </source>
</evidence>
<dbReference type="GeneID" id="10509553"/>
<evidence type="ECO:0000256" key="1">
    <source>
        <dbReference type="SAM" id="Phobius"/>
    </source>
</evidence>
<organism evidence="2 3">
    <name type="scientific">Dictyostelium purpureum</name>
    <name type="common">Slime mold</name>
    <dbReference type="NCBI Taxonomy" id="5786"/>
    <lineage>
        <taxon>Eukaryota</taxon>
        <taxon>Amoebozoa</taxon>
        <taxon>Evosea</taxon>
        <taxon>Eumycetozoa</taxon>
        <taxon>Dictyostelia</taxon>
        <taxon>Dictyosteliales</taxon>
        <taxon>Dictyosteliaceae</taxon>
        <taxon>Dictyostelium</taxon>
    </lineage>
</organism>
<accession>F0Z8A6</accession>
<keyword evidence="1" id="KW-1133">Transmembrane helix</keyword>
<dbReference type="KEGG" id="dpp:DICPUDRAFT_74626"/>
<feature type="transmembrane region" description="Helical" evidence="1">
    <location>
        <begin position="91"/>
        <end position="109"/>
    </location>
</feature>
<protein>
    <submittedName>
        <fullName evidence="2">Uncharacterized protein</fullName>
    </submittedName>
</protein>
<proteinExistence type="predicted"/>
<dbReference type="RefSeq" id="XP_003283649.1">
    <property type="nucleotide sequence ID" value="XM_003283601.1"/>
</dbReference>
<evidence type="ECO:0000313" key="2">
    <source>
        <dbReference type="EMBL" id="EGC39782.1"/>
    </source>
</evidence>
<dbReference type="InParanoid" id="F0Z8A6"/>
<name>F0Z8A6_DICPU</name>
<reference evidence="3" key="1">
    <citation type="journal article" date="2011" name="Genome Biol.">
        <title>Comparative genomics of the social amoebae Dictyostelium discoideum and Dictyostelium purpureum.</title>
        <authorList>
            <consortium name="US DOE Joint Genome Institute (JGI-PGF)"/>
            <person name="Sucgang R."/>
            <person name="Kuo A."/>
            <person name="Tian X."/>
            <person name="Salerno W."/>
            <person name="Parikh A."/>
            <person name="Feasley C.L."/>
            <person name="Dalin E."/>
            <person name="Tu H."/>
            <person name="Huang E."/>
            <person name="Barry K."/>
            <person name="Lindquist E."/>
            <person name="Shapiro H."/>
            <person name="Bruce D."/>
            <person name="Schmutz J."/>
            <person name="Salamov A."/>
            <person name="Fey P."/>
            <person name="Gaudet P."/>
            <person name="Anjard C."/>
            <person name="Babu M.M."/>
            <person name="Basu S."/>
            <person name="Bushmanova Y."/>
            <person name="van der Wel H."/>
            <person name="Katoh-Kurasawa M."/>
            <person name="Dinh C."/>
            <person name="Coutinho P.M."/>
            <person name="Saito T."/>
            <person name="Elias M."/>
            <person name="Schaap P."/>
            <person name="Kay R.R."/>
            <person name="Henrissat B."/>
            <person name="Eichinger L."/>
            <person name="Rivero F."/>
            <person name="Putnam N.H."/>
            <person name="West C.M."/>
            <person name="Loomis W.F."/>
            <person name="Chisholm R.L."/>
            <person name="Shaulsky G."/>
            <person name="Strassmann J.E."/>
            <person name="Queller D.C."/>
            <person name="Kuspa A."/>
            <person name="Grigoriev I.V."/>
        </authorList>
    </citation>
    <scope>NUCLEOTIDE SEQUENCE [LARGE SCALE GENOMIC DNA]</scope>
    <source>
        <strain evidence="3">QSDP1</strain>
    </source>
</reference>
<feature type="transmembrane region" description="Helical" evidence="1">
    <location>
        <begin position="61"/>
        <end position="85"/>
    </location>
</feature>
<dbReference type="AlphaFoldDB" id="F0Z8A6"/>
<keyword evidence="3" id="KW-1185">Reference proteome</keyword>
<sequence>MILFPLKYNCGIGGSEDKNQILFAPFISFLASLFFIYDIWNFYLPNSIGYSRVNPSSKSFVNLKLVICFVLFTLSCTSIVLSFNLTFNDVTIWNFLNIIFGIIWAMLTVKYQKYNEQNTNERDFKELNQLTVDDKEMIEGDV</sequence>